<accession>A0A0M0EJR2</accession>
<dbReference type="Gene3D" id="3.40.1350.10">
    <property type="match status" value="1"/>
</dbReference>
<dbReference type="GO" id="GO:0003676">
    <property type="term" value="F:nucleic acid binding"/>
    <property type="evidence" value="ECO:0007669"/>
    <property type="project" value="InterPro"/>
</dbReference>
<dbReference type="RefSeq" id="WP_235450218.1">
    <property type="nucleotide sequence ID" value="NZ_LHUQ01000004.1"/>
</dbReference>
<dbReference type="AlphaFoldDB" id="A0A0M0EJR2"/>
<feature type="compositionally biased region" description="Polar residues" evidence="1">
    <location>
        <begin position="210"/>
        <end position="222"/>
    </location>
</feature>
<evidence type="ECO:0000313" key="3">
    <source>
        <dbReference type="EMBL" id="KON65191.1"/>
    </source>
</evidence>
<evidence type="ECO:0000313" key="4">
    <source>
        <dbReference type="Proteomes" id="UP000037566"/>
    </source>
</evidence>
<dbReference type="Pfam" id="PF18899">
    <property type="entry name" value="DUF5655"/>
    <property type="match status" value="1"/>
</dbReference>
<proteinExistence type="predicted"/>
<protein>
    <recommendedName>
        <fullName evidence="2">DUF5655 domain-containing protein</fullName>
    </recommendedName>
</protein>
<gene>
    <name evidence="3" type="ORF">KOEU_10300</name>
</gene>
<dbReference type="InterPro" id="IPR011856">
    <property type="entry name" value="tRNA_endonuc-like_dom_sf"/>
</dbReference>
<reference evidence="3" key="1">
    <citation type="submission" date="2015-08" db="EMBL/GenBank/DDBJ databases">
        <title>Draft genome sequence of Komagataeibacter europaeus CECT 8546 a cellulose producer strain from vinegar produced by the traditional method.</title>
        <authorList>
            <person name="Poehlein A."/>
            <person name="Valera M.J."/>
            <person name="Haack F.S."/>
            <person name="Mas A."/>
            <person name="Daniel R."/>
            <person name="Streit W.R."/>
            <person name="Mateo E."/>
        </authorList>
    </citation>
    <scope>NUCLEOTIDE SEQUENCE [LARGE SCALE GENOMIC DNA]</scope>
    <source>
        <strain evidence="3">CECT 8546</strain>
    </source>
</reference>
<sequence>MTDLHDTSRLTMVVHDFFYSKKNKVIILDRSGFLSDIKLFQISDNKASELSGSSTPLERALQTLFEKNLDALLGVRFLASEYSTTHGGRMDTLGLDENCYPVIIEYKRNINENVINQGLFYLDWLMDHKADFRILVQENLGKEKANAIEWSAPRLICIAADFTRYDLHAIKQMGRNIELIRYRRFGQDLLMLDLLTSVSSNISQPVLHTSMSMSDHTPTSSGGTKGPVRHKTNSESLANAGEGLTNLYSDTVAYLLSLGDDVTQKTLNCYFAFKRIKNFVCLEVKPTLDVLRLFLKVDPDTITLEKGFTRNVRNKGHFGTGDLEVTLRNLNDLNRAKPLIEKSYESS</sequence>
<dbReference type="InterPro" id="IPR043714">
    <property type="entry name" value="DUF5655"/>
</dbReference>
<feature type="domain" description="DUF5655" evidence="2">
    <location>
        <begin position="245"/>
        <end position="346"/>
    </location>
</feature>
<dbReference type="EMBL" id="LHUQ01000004">
    <property type="protein sequence ID" value="KON65191.1"/>
    <property type="molecule type" value="Genomic_DNA"/>
</dbReference>
<dbReference type="STRING" id="33995.KOEU_10300"/>
<evidence type="ECO:0000256" key="1">
    <source>
        <dbReference type="SAM" id="MobiDB-lite"/>
    </source>
</evidence>
<keyword evidence="4" id="KW-1185">Reference proteome</keyword>
<organism evidence="3 4">
    <name type="scientific">Komagataeibacter europaeus</name>
    <name type="common">Gluconacetobacter europaeus</name>
    <dbReference type="NCBI Taxonomy" id="33995"/>
    <lineage>
        <taxon>Bacteria</taxon>
        <taxon>Pseudomonadati</taxon>
        <taxon>Pseudomonadota</taxon>
        <taxon>Alphaproteobacteria</taxon>
        <taxon>Acetobacterales</taxon>
        <taxon>Acetobacteraceae</taxon>
        <taxon>Komagataeibacter</taxon>
    </lineage>
</organism>
<dbReference type="PATRIC" id="fig|33995.3.peg.1128"/>
<comment type="caution">
    <text evidence="3">The sequence shown here is derived from an EMBL/GenBank/DDBJ whole genome shotgun (WGS) entry which is preliminary data.</text>
</comment>
<name>A0A0M0EJR2_KOMEU</name>
<dbReference type="Proteomes" id="UP000037566">
    <property type="component" value="Unassembled WGS sequence"/>
</dbReference>
<evidence type="ECO:0000259" key="2">
    <source>
        <dbReference type="Pfam" id="PF18899"/>
    </source>
</evidence>
<feature type="region of interest" description="Disordered" evidence="1">
    <location>
        <begin position="210"/>
        <end position="233"/>
    </location>
</feature>